<dbReference type="EMBL" id="KZ819662">
    <property type="protein sequence ID" value="PWN30896.1"/>
    <property type="molecule type" value="Genomic_DNA"/>
</dbReference>
<feature type="compositionally biased region" description="Low complexity" evidence="1">
    <location>
        <begin position="161"/>
        <end position="175"/>
    </location>
</feature>
<dbReference type="STRING" id="1569628.A0A316V024"/>
<dbReference type="PANTHER" id="PTHR41677">
    <property type="entry name" value="YALI0B19030P"/>
    <property type="match status" value="1"/>
</dbReference>
<dbReference type="AlphaFoldDB" id="A0A316V024"/>
<keyword evidence="3" id="KW-1185">Reference proteome</keyword>
<evidence type="ECO:0008006" key="4">
    <source>
        <dbReference type="Google" id="ProtNLM"/>
    </source>
</evidence>
<dbReference type="RefSeq" id="XP_025365508.1">
    <property type="nucleotide sequence ID" value="XM_025508996.1"/>
</dbReference>
<dbReference type="GeneID" id="37030819"/>
<dbReference type="Proteomes" id="UP000245884">
    <property type="component" value="Unassembled WGS sequence"/>
</dbReference>
<evidence type="ECO:0000256" key="1">
    <source>
        <dbReference type="SAM" id="MobiDB-lite"/>
    </source>
</evidence>
<feature type="region of interest" description="Disordered" evidence="1">
    <location>
        <begin position="161"/>
        <end position="182"/>
    </location>
</feature>
<accession>A0A316V024</accession>
<organism evidence="2 3">
    <name type="scientific">Jaminaea rosea</name>
    <dbReference type="NCBI Taxonomy" id="1569628"/>
    <lineage>
        <taxon>Eukaryota</taxon>
        <taxon>Fungi</taxon>
        <taxon>Dikarya</taxon>
        <taxon>Basidiomycota</taxon>
        <taxon>Ustilaginomycotina</taxon>
        <taxon>Exobasidiomycetes</taxon>
        <taxon>Microstromatales</taxon>
        <taxon>Microstromatales incertae sedis</taxon>
        <taxon>Jaminaea</taxon>
    </lineage>
</organism>
<protein>
    <recommendedName>
        <fullName evidence="4">Fe2OG dioxygenase domain-containing protein</fullName>
    </recommendedName>
</protein>
<reference evidence="2 3" key="1">
    <citation type="journal article" date="2018" name="Mol. Biol. Evol.">
        <title>Broad Genomic Sampling Reveals a Smut Pathogenic Ancestry of the Fungal Clade Ustilaginomycotina.</title>
        <authorList>
            <person name="Kijpornyongpan T."/>
            <person name="Mondo S.J."/>
            <person name="Barry K."/>
            <person name="Sandor L."/>
            <person name="Lee J."/>
            <person name="Lipzen A."/>
            <person name="Pangilinan J."/>
            <person name="LaButti K."/>
            <person name="Hainaut M."/>
            <person name="Henrissat B."/>
            <person name="Grigoriev I.V."/>
            <person name="Spatafora J.W."/>
            <person name="Aime M.C."/>
        </authorList>
    </citation>
    <scope>NUCLEOTIDE SEQUENCE [LARGE SCALE GENOMIC DNA]</scope>
    <source>
        <strain evidence="2 3">MCA 5214</strain>
    </source>
</reference>
<dbReference type="PANTHER" id="PTHR41677:SF1">
    <property type="entry name" value="FE2OG DIOXYGENASE DOMAIN-CONTAINING PROTEIN"/>
    <property type="match status" value="1"/>
</dbReference>
<evidence type="ECO:0000313" key="2">
    <source>
        <dbReference type="EMBL" id="PWN30896.1"/>
    </source>
</evidence>
<gene>
    <name evidence="2" type="ORF">BDZ90DRAFT_277317</name>
</gene>
<name>A0A316V024_9BASI</name>
<evidence type="ECO:0000313" key="3">
    <source>
        <dbReference type="Proteomes" id="UP000245884"/>
    </source>
</evidence>
<sequence length="379" mass="41603">MQTIEEPHTTAAGHHDVAFDPARHLAFEPPKERLTMSQLGLGDTPAPSGVAVTSPFSLASPTGVRELRASLLQPKCIAKHLVWNDLNGPHAQLRGMAPHTAKFIYDFWTHPETMRALCEAANEELVPFYDYEIGSTNFQVPAGKERGQYIKSLSADPFANAGRASAGNAQSSASSEDTDDAPPVVGFHRDAYPWVCVLMLSDVSGMKGGETALRMGSGELFKARGPALGSAVMMQGGYITHAALPAQAVPGASSERITMVTAFRKRDAFGWKDISNLGNIRTASNWNEIYAQWVVSRLEGIQEKAAGFQRVLEARRRYVQQRYNDGFLQAPIITHDEVLRFKEELDEHLQRALDEMKPYGDPTDLWTPRLPGVNSNASL</sequence>
<dbReference type="OrthoDB" id="10256055at2759"/>
<proteinExistence type="predicted"/>